<evidence type="ECO:0000256" key="4">
    <source>
        <dbReference type="ARBA" id="ARBA00016942"/>
    </source>
</evidence>
<dbReference type="FunFam" id="3.60.20.10:FF:000063">
    <property type="entry name" value="Proteasome subunit alpha type"/>
    <property type="match status" value="1"/>
</dbReference>
<dbReference type="Proteomes" id="UP001059596">
    <property type="component" value="Unassembled WGS sequence"/>
</dbReference>
<keyword evidence="7" id="KW-0999">Mitochondrion inner membrane</keyword>
<dbReference type="SUPFAM" id="SSF56235">
    <property type="entry name" value="N-terminal nucleophile aminohydrolases (Ntn hydrolases)"/>
    <property type="match status" value="1"/>
</dbReference>
<gene>
    <name evidence="18" type="ORF">M5D96_004910</name>
</gene>
<dbReference type="Pfam" id="PF08740">
    <property type="entry name" value="BCS1_N"/>
    <property type="match status" value="1"/>
</dbReference>
<dbReference type="Gene3D" id="3.60.20.10">
    <property type="entry name" value="Glutamine Phosphoribosylpyrophosphate, subunit 1, domain 1"/>
    <property type="match status" value="1"/>
</dbReference>
<evidence type="ECO:0000256" key="16">
    <source>
        <dbReference type="SAM" id="MobiDB-lite"/>
    </source>
</evidence>
<comment type="similarity">
    <text evidence="3">Belongs to the AAA ATPase family. BCS1 subfamily.</text>
</comment>
<evidence type="ECO:0000256" key="2">
    <source>
        <dbReference type="ARBA" id="ARBA00004434"/>
    </source>
</evidence>
<accession>A0A9P9YUY3</accession>
<dbReference type="AlphaFoldDB" id="A0A9P9YUY3"/>
<dbReference type="Gene3D" id="3.40.50.300">
    <property type="entry name" value="P-loop containing nucleotide triphosphate hydrolases"/>
    <property type="match status" value="1"/>
</dbReference>
<dbReference type="CDD" id="cd19510">
    <property type="entry name" value="RecA-like_BCS1"/>
    <property type="match status" value="1"/>
</dbReference>
<keyword evidence="9 15" id="KW-0067">ATP-binding</keyword>
<feature type="region of interest" description="Disordered" evidence="16">
    <location>
        <begin position="209"/>
        <end position="245"/>
    </location>
</feature>
<feature type="domain" description="Proteasome alpha-type subunits" evidence="17">
    <location>
        <begin position="5"/>
        <end position="27"/>
    </location>
</feature>
<dbReference type="EMBL" id="JAMKOV010000002">
    <property type="protein sequence ID" value="KAI8043578.1"/>
    <property type="molecule type" value="Genomic_DNA"/>
</dbReference>
<dbReference type="InterPro" id="IPR057495">
    <property type="entry name" value="AAA_lid_BCS1"/>
</dbReference>
<keyword evidence="5" id="KW-0812">Transmembrane</keyword>
<dbReference type="Pfam" id="PF25426">
    <property type="entry name" value="AAA_lid_BCS1"/>
    <property type="match status" value="1"/>
</dbReference>
<proteinExistence type="inferred from homology"/>
<comment type="catalytic activity">
    <reaction evidence="14">
        <text>ATP + H2O = ADP + phosphate + H(+)</text>
        <dbReference type="Rhea" id="RHEA:13065"/>
        <dbReference type="ChEBI" id="CHEBI:15377"/>
        <dbReference type="ChEBI" id="CHEBI:15378"/>
        <dbReference type="ChEBI" id="CHEBI:30616"/>
        <dbReference type="ChEBI" id="CHEBI:43474"/>
        <dbReference type="ChEBI" id="CHEBI:456216"/>
    </reaction>
    <physiologicalReaction direction="left-to-right" evidence="14">
        <dbReference type="Rhea" id="RHEA:13066"/>
    </physiologicalReaction>
</comment>
<dbReference type="InterPro" id="IPR000426">
    <property type="entry name" value="Proteasome_asu_N"/>
</dbReference>
<dbReference type="InterPro" id="IPR003960">
    <property type="entry name" value="ATPase_AAA_CS"/>
</dbReference>
<dbReference type="Pfam" id="PF00004">
    <property type="entry name" value="AAA"/>
    <property type="match status" value="1"/>
</dbReference>
<reference evidence="18" key="1">
    <citation type="journal article" date="2023" name="Genome Biol. Evol.">
        <title>Long-read-based Genome Assembly of Drosophila gunungcola Reveals Fewer Chemosensory Genes in Flower-breeding Species.</title>
        <authorList>
            <person name="Negi A."/>
            <person name="Liao B.Y."/>
            <person name="Yeh S.D."/>
        </authorList>
    </citation>
    <scope>NUCLEOTIDE SEQUENCE</scope>
    <source>
        <strain evidence="18">Sukarami</strain>
    </source>
</reference>
<dbReference type="Pfam" id="PF00227">
    <property type="entry name" value="Proteasome"/>
    <property type="match status" value="1"/>
</dbReference>
<evidence type="ECO:0000313" key="19">
    <source>
        <dbReference type="Proteomes" id="UP001059596"/>
    </source>
</evidence>
<dbReference type="SMART" id="SM00948">
    <property type="entry name" value="Proteasome_A_N"/>
    <property type="match status" value="1"/>
</dbReference>
<evidence type="ECO:0000313" key="18">
    <source>
        <dbReference type="EMBL" id="KAI8043578.1"/>
    </source>
</evidence>
<evidence type="ECO:0000256" key="11">
    <source>
        <dbReference type="ARBA" id="ARBA00023128"/>
    </source>
</evidence>
<comment type="subcellular location">
    <subcellularLocation>
        <location evidence="2">Mitochondrion inner membrane</location>
        <topology evidence="2">Single-pass membrane protein</topology>
    </subcellularLocation>
</comment>
<keyword evidence="8" id="KW-0378">Hydrolase</keyword>
<organism evidence="18 19">
    <name type="scientific">Drosophila gunungcola</name>
    <name type="common">fruit fly</name>
    <dbReference type="NCBI Taxonomy" id="103775"/>
    <lineage>
        <taxon>Eukaryota</taxon>
        <taxon>Metazoa</taxon>
        <taxon>Ecdysozoa</taxon>
        <taxon>Arthropoda</taxon>
        <taxon>Hexapoda</taxon>
        <taxon>Insecta</taxon>
        <taxon>Pterygota</taxon>
        <taxon>Neoptera</taxon>
        <taxon>Endopterygota</taxon>
        <taxon>Diptera</taxon>
        <taxon>Brachycera</taxon>
        <taxon>Muscomorpha</taxon>
        <taxon>Ephydroidea</taxon>
        <taxon>Drosophilidae</taxon>
        <taxon>Drosophila</taxon>
        <taxon>Sophophora</taxon>
    </lineage>
</organism>
<dbReference type="InterPro" id="IPR029055">
    <property type="entry name" value="Ntn_hydrolases_N"/>
</dbReference>
<evidence type="ECO:0000256" key="12">
    <source>
        <dbReference type="ARBA" id="ARBA00023136"/>
    </source>
</evidence>
<keyword evidence="12" id="KW-0472">Membrane</keyword>
<dbReference type="GO" id="GO:0034551">
    <property type="term" value="P:mitochondrial respiratory chain complex III assembly"/>
    <property type="evidence" value="ECO:0007669"/>
    <property type="project" value="UniProtKB-ARBA"/>
</dbReference>
<dbReference type="SMART" id="SM00382">
    <property type="entry name" value="AAA"/>
    <property type="match status" value="1"/>
</dbReference>
<feature type="non-terminal residue" evidence="18">
    <location>
        <position position="1"/>
    </location>
</feature>
<comment type="function">
    <text evidence="1">The proteasome is a multicatalytic proteinase complex which is characterized by its ability to cleave peptides with Arg, Phe, Tyr, Leu, and Glu adjacent to the leaving group at neutral or slightly basic pH. The proteasome has an ATP-dependent proteolytic activity.</text>
</comment>
<dbReference type="PANTHER" id="PTHR23070">
    <property type="entry name" value="BCS1 AAA-TYPE ATPASE"/>
    <property type="match status" value="1"/>
</dbReference>
<evidence type="ECO:0000256" key="8">
    <source>
        <dbReference type="ARBA" id="ARBA00022801"/>
    </source>
</evidence>
<dbReference type="InterPro" id="IPR003959">
    <property type="entry name" value="ATPase_AAA_core"/>
</dbReference>
<dbReference type="FunFam" id="3.40.50.300:FF:000768">
    <property type="entry name" value="Probable mitochondrial chaperone bcs1"/>
    <property type="match status" value="1"/>
</dbReference>
<dbReference type="InterPro" id="IPR014851">
    <property type="entry name" value="BCS1_N"/>
</dbReference>
<evidence type="ECO:0000256" key="1">
    <source>
        <dbReference type="ARBA" id="ARBA00002000"/>
    </source>
</evidence>
<dbReference type="InterPro" id="IPR027417">
    <property type="entry name" value="P-loop_NTPase"/>
</dbReference>
<dbReference type="InterPro" id="IPR003593">
    <property type="entry name" value="AAA+_ATPase"/>
</dbReference>
<dbReference type="SMART" id="SM01024">
    <property type="entry name" value="BCS1_N"/>
    <property type="match status" value="1"/>
</dbReference>
<dbReference type="PROSITE" id="PS00388">
    <property type="entry name" value="PROTEASOME_ALPHA_1"/>
    <property type="match status" value="1"/>
</dbReference>
<keyword evidence="19" id="KW-1185">Reference proteome</keyword>
<evidence type="ECO:0000256" key="14">
    <source>
        <dbReference type="ARBA" id="ARBA00048778"/>
    </source>
</evidence>
<evidence type="ECO:0000256" key="10">
    <source>
        <dbReference type="ARBA" id="ARBA00022989"/>
    </source>
</evidence>
<evidence type="ECO:0000259" key="17">
    <source>
        <dbReference type="PROSITE" id="PS00388"/>
    </source>
</evidence>
<dbReference type="GO" id="GO:0005743">
    <property type="term" value="C:mitochondrial inner membrane"/>
    <property type="evidence" value="ECO:0007669"/>
    <property type="project" value="UniProtKB-SubCell"/>
</dbReference>
<evidence type="ECO:0000256" key="3">
    <source>
        <dbReference type="ARBA" id="ARBA00007448"/>
    </source>
</evidence>
<comment type="caution">
    <text evidence="18">The sequence shown here is derived from an EMBL/GenBank/DDBJ whole genome shotgun (WGS) entry which is preliminary data.</text>
</comment>
<dbReference type="InterPro" id="IPR050747">
    <property type="entry name" value="Mitochondrial_chaperone_BCS1"/>
</dbReference>
<evidence type="ECO:0000256" key="5">
    <source>
        <dbReference type="ARBA" id="ARBA00022692"/>
    </source>
</evidence>
<dbReference type="SUPFAM" id="SSF52540">
    <property type="entry name" value="P-loop containing nucleoside triphosphate hydrolases"/>
    <property type="match status" value="1"/>
</dbReference>
<dbReference type="InterPro" id="IPR001353">
    <property type="entry name" value="Proteasome_sua/b"/>
</dbReference>
<sequence length="675" mass="75838">FRNQYDSDVTVWSPQGRLHQVEYAMEAVKLGTATPTSELSASQRKIIPIDDHLGISIAGITADARVLSRYLRSECLNYKHSYDSTYPVSRLITNLGNKMQTTTQRYDRRPYGVTPSATFYNCKANSIGSRSQSARTYLERNLGTFLDSSNDDIICHGILAILGSLPTDEHQSKENAAQFNITVAIVGKNQPFKILSEEENEKYLRMAKEKGAPVDPPRNDDDDDRPSPPDQPEAGPRDPELHGKMTLPDLVSSLSSNPYFGAGFGLFGVGAAAAILRKGLQGGLVLFRRHCMITLEVPCRDKSYQWLLKWITVRGARKTQHLSVETNFVQNDNGTIKTSYDFIPSIGKHLFHYKGNWIQVERTREQQTLDLHMGVPWETVTLTAFGNNKAIYFDILEEARQLALEATEGKTVLYTAMGAEWRPFGHPRRRRPTGSVVLDRGTSKRIIADCQDFIKSSMWYTQRGIPYRRGYLLYGPPGCGKSSFITALAGELEYSVCLLNLSERGLTDDRLNHLLNVAPEQSIILLEDIDAAFVSREATPQQKSAFDGLNRITFSGLLNCLDGVGSTEARIVFMTTNYIDRLDPALVRPGRIDLKEYIGYCTQYQLEEMFKNFFANGDTTKAEEFAKRVNSFGRDASPAQIQGFFMKHKLSSPQTVIDSCEDIWENVFSSNKKNN</sequence>
<protein>
    <recommendedName>
        <fullName evidence="4">Mitochondrial chaperone BCS1</fullName>
    </recommendedName>
    <alternativeName>
        <fullName evidence="13">BCS1-like protein</fullName>
    </alternativeName>
</protein>
<dbReference type="GO" id="GO:0016887">
    <property type="term" value="F:ATP hydrolysis activity"/>
    <property type="evidence" value="ECO:0007669"/>
    <property type="project" value="InterPro"/>
</dbReference>
<evidence type="ECO:0000256" key="7">
    <source>
        <dbReference type="ARBA" id="ARBA00022792"/>
    </source>
</evidence>
<evidence type="ECO:0000256" key="13">
    <source>
        <dbReference type="ARBA" id="ARBA00032816"/>
    </source>
</evidence>
<dbReference type="PROSITE" id="PS00674">
    <property type="entry name" value="AAA"/>
    <property type="match status" value="1"/>
</dbReference>
<dbReference type="GO" id="GO:0019773">
    <property type="term" value="C:proteasome core complex, alpha-subunit complex"/>
    <property type="evidence" value="ECO:0007669"/>
    <property type="project" value="InterPro"/>
</dbReference>
<keyword evidence="10" id="KW-1133">Transmembrane helix</keyword>
<evidence type="ECO:0000256" key="6">
    <source>
        <dbReference type="ARBA" id="ARBA00022741"/>
    </source>
</evidence>
<dbReference type="GO" id="GO:0006511">
    <property type="term" value="P:ubiquitin-dependent protein catabolic process"/>
    <property type="evidence" value="ECO:0007669"/>
    <property type="project" value="InterPro"/>
</dbReference>
<name>A0A9P9YUY3_9MUSC</name>
<evidence type="ECO:0000256" key="9">
    <source>
        <dbReference type="ARBA" id="ARBA00022840"/>
    </source>
</evidence>
<evidence type="ECO:0000256" key="15">
    <source>
        <dbReference type="RuleBase" id="RU003651"/>
    </source>
</evidence>
<keyword evidence="6 15" id="KW-0547">Nucleotide-binding</keyword>
<dbReference type="Pfam" id="PF10584">
    <property type="entry name" value="Proteasome_A_N"/>
    <property type="match status" value="1"/>
</dbReference>
<keyword evidence="11" id="KW-0496">Mitochondrion</keyword>
<dbReference type="GO" id="GO:0005524">
    <property type="term" value="F:ATP binding"/>
    <property type="evidence" value="ECO:0007669"/>
    <property type="project" value="UniProtKB-KW"/>
</dbReference>